<comment type="caution">
    <text evidence="7">The sequence shown here is derived from an EMBL/GenBank/DDBJ whole genome shotgun (WGS) entry which is preliminary data.</text>
</comment>
<gene>
    <name evidence="7" type="ORF">HNR40_008723</name>
</gene>
<name>A0A7W8ABR6_9ACTN</name>
<dbReference type="InterPro" id="IPR017853">
    <property type="entry name" value="GH"/>
</dbReference>
<evidence type="ECO:0000256" key="4">
    <source>
        <dbReference type="PIRSR" id="PIRSR625705-1"/>
    </source>
</evidence>
<feature type="domain" description="Beta-hexosaminidase bacterial type N-terminal" evidence="6">
    <location>
        <begin position="34"/>
        <end position="84"/>
    </location>
</feature>
<reference evidence="7 8" key="1">
    <citation type="submission" date="2020-08" db="EMBL/GenBank/DDBJ databases">
        <title>Genomic Encyclopedia of Type Strains, Phase IV (KMG-IV): sequencing the most valuable type-strain genomes for metagenomic binning, comparative biology and taxonomic classification.</title>
        <authorList>
            <person name="Goeker M."/>
        </authorList>
    </citation>
    <scope>NUCLEOTIDE SEQUENCE [LARGE SCALE GENOMIC DNA]</scope>
    <source>
        <strain evidence="7 8">DSM 45385</strain>
    </source>
</reference>
<dbReference type="PANTHER" id="PTHR43678">
    <property type="entry name" value="PUTATIVE (AFU_ORTHOLOGUE AFUA_2G00640)-RELATED"/>
    <property type="match status" value="1"/>
</dbReference>
<dbReference type="Gene3D" id="3.30.379.10">
    <property type="entry name" value="Chitobiase/beta-hexosaminidase domain 2-like"/>
    <property type="match status" value="1"/>
</dbReference>
<dbReference type="InterPro" id="IPR015882">
    <property type="entry name" value="HEX_bac_N"/>
</dbReference>
<evidence type="ECO:0000313" key="7">
    <source>
        <dbReference type="EMBL" id="MBB5083220.1"/>
    </source>
</evidence>
<proteinExistence type="inferred from homology"/>
<evidence type="ECO:0000259" key="6">
    <source>
        <dbReference type="Pfam" id="PF02838"/>
    </source>
</evidence>
<dbReference type="GO" id="GO:0004563">
    <property type="term" value="F:beta-N-acetylhexosaminidase activity"/>
    <property type="evidence" value="ECO:0007669"/>
    <property type="project" value="InterPro"/>
</dbReference>
<accession>A0A7W8ABR6</accession>
<dbReference type="Pfam" id="PF02838">
    <property type="entry name" value="Glyco_hydro_20b"/>
    <property type="match status" value="1"/>
</dbReference>
<feature type="domain" description="Glycoside hydrolase family 20 catalytic" evidence="5">
    <location>
        <begin position="87"/>
        <end position="241"/>
    </location>
</feature>
<dbReference type="PANTHER" id="PTHR43678:SF1">
    <property type="entry name" value="BETA-N-ACETYLHEXOSAMINIDASE"/>
    <property type="match status" value="1"/>
</dbReference>
<dbReference type="InterPro" id="IPR015883">
    <property type="entry name" value="Glyco_hydro_20_cat"/>
</dbReference>
<evidence type="ECO:0000256" key="3">
    <source>
        <dbReference type="ARBA" id="ARBA00023295"/>
    </source>
</evidence>
<sequence>MNVRRWLAGEGVCRPAEIRTVLVPGLSDDEGGPRFAEEGYRLTITRDAAVVEAPSPTGLLYGSRTAEQALARDGELPVGVAVDWPDYEVRGFMLDVGRRFFTPGYIRDLIGHMGELKLNELQLHLNDNGFKKDGGGWDGVQAAFRLASERFPGLSAADGVYTRADWDSFEDVAAANGVRLIPEIDGPAHSLAFTRYRPELGEGDHLDLSRPETTAFMLELFDEFVPWFRGPAVHFGADEYFADPGLFRDYFNTMATHIRSYGKQARAWGSFTRMTGDADGYDRDVTINTWANSWYDPVEAIRDGYPFINTNDETLYVVPKAGYYHPDGLDAEFLAREWQPHVFPGGKSVEPRHPLLRGAMSAVWNDMTELDYTEQDVDRLIRPTFAILASKMWNGSPYPREGI</sequence>
<dbReference type="InterPro" id="IPR025705">
    <property type="entry name" value="Beta_hexosaminidase_sua/sub"/>
</dbReference>
<evidence type="ECO:0000313" key="8">
    <source>
        <dbReference type="Proteomes" id="UP000568380"/>
    </source>
</evidence>
<dbReference type="SUPFAM" id="SSF51445">
    <property type="entry name" value="(Trans)glycosidases"/>
    <property type="match status" value="1"/>
</dbReference>
<keyword evidence="8" id="KW-1185">Reference proteome</keyword>
<evidence type="ECO:0000256" key="1">
    <source>
        <dbReference type="ARBA" id="ARBA00006285"/>
    </source>
</evidence>
<dbReference type="RefSeq" id="WP_184972117.1">
    <property type="nucleotide sequence ID" value="NZ_JACHIN010000016.1"/>
</dbReference>
<dbReference type="CDD" id="cd06564">
    <property type="entry name" value="GH20_DspB_LnbB-like"/>
    <property type="match status" value="1"/>
</dbReference>
<keyword evidence="2" id="KW-0378">Hydrolase</keyword>
<dbReference type="Gene3D" id="3.20.20.80">
    <property type="entry name" value="Glycosidases"/>
    <property type="match status" value="1"/>
</dbReference>
<dbReference type="InterPro" id="IPR029018">
    <property type="entry name" value="Hex-like_dom2"/>
</dbReference>
<dbReference type="AlphaFoldDB" id="A0A7W8ABR6"/>
<evidence type="ECO:0000259" key="5">
    <source>
        <dbReference type="Pfam" id="PF00728"/>
    </source>
</evidence>
<dbReference type="Pfam" id="PF00728">
    <property type="entry name" value="Glyco_hydro_20"/>
    <property type="match status" value="1"/>
</dbReference>
<comment type="similarity">
    <text evidence="1">Belongs to the glycosyl hydrolase 20 family.</text>
</comment>
<dbReference type="InterPro" id="IPR052764">
    <property type="entry name" value="GH20_Enzymes"/>
</dbReference>
<protein>
    <submittedName>
        <fullName evidence="7">N-acetyl-beta-hexosaminidase</fullName>
    </submittedName>
</protein>
<feature type="active site" description="Proton donor" evidence="4">
    <location>
        <position position="239"/>
    </location>
</feature>
<evidence type="ECO:0000256" key="2">
    <source>
        <dbReference type="ARBA" id="ARBA00022801"/>
    </source>
</evidence>
<dbReference type="PRINTS" id="PR00738">
    <property type="entry name" value="GLHYDRLASE20"/>
</dbReference>
<dbReference type="SUPFAM" id="SSF55545">
    <property type="entry name" value="beta-N-acetylhexosaminidase-like domain"/>
    <property type="match status" value="1"/>
</dbReference>
<dbReference type="EMBL" id="JACHIN010000016">
    <property type="protein sequence ID" value="MBB5083220.1"/>
    <property type="molecule type" value="Genomic_DNA"/>
</dbReference>
<dbReference type="Proteomes" id="UP000568380">
    <property type="component" value="Unassembled WGS sequence"/>
</dbReference>
<keyword evidence="3" id="KW-0326">Glycosidase</keyword>
<dbReference type="GO" id="GO:0005975">
    <property type="term" value="P:carbohydrate metabolic process"/>
    <property type="evidence" value="ECO:0007669"/>
    <property type="project" value="InterPro"/>
</dbReference>
<organism evidence="7 8">
    <name type="scientific">Nonomuraea endophytica</name>
    <dbReference type="NCBI Taxonomy" id="714136"/>
    <lineage>
        <taxon>Bacteria</taxon>
        <taxon>Bacillati</taxon>
        <taxon>Actinomycetota</taxon>
        <taxon>Actinomycetes</taxon>
        <taxon>Streptosporangiales</taxon>
        <taxon>Streptosporangiaceae</taxon>
        <taxon>Nonomuraea</taxon>
    </lineage>
</organism>